<dbReference type="Pfam" id="PF00144">
    <property type="entry name" value="Beta-lactamase"/>
    <property type="match status" value="1"/>
</dbReference>
<feature type="domain" description="Beta-lactamase-related" evidence="3">
    <location>
        <begin position="85"/>
        <end position="397"/>
    </location>
</feature>
<reference evidence="4" key="1">
    <citation type="submission" date="2022-08" db="EMBL/GenBank/DDBJ databases">
        <authorList>
            <person name="Tian L."/>
        </authorList>
    </citation>
    <scope>NUCLEOTIDE SEQUENCE</scope>
    <source>
        <strain evidence="4">CM253</strain>
        <plasmid evidence="4">psa3239</plasmid>
    </source>
</reference>
<keyword evidence="5" id="KW-1185">Reference proteome</keyword>
<dbReference type="PANTHER" id="PTHR46825:SF7">
    <property type="entry name" value="D-ALANYL-D-ALANINE CARBOXYPEPTIDASE"/>
    <property type="match status" value="1"/>
</dbReference>
<dbReference type="InterPro" id="IPR001466">
    <property type="entry name" value="Beta-lactam-related"/>
</dbReference>
<protein>
    <submittedName>
        <fullName evidence="4">Beta-lactamase family protein</fullName>
    </submittedName>
</protein>
<dbReference type="InterPro" id="IPR012338">
    <property type="entry name" value="Beta-lactam/transpept-like"/>
</dbReference>
<dbReference type="EMBL" id="CP102516">
    <property type="protein sequence ID" value="UUY52698.1"/>
    <property type="molecule type" value="Genomic_DNA"/>
</dbReference>
<evidence type="ECO:0000259" key="3">
    <source>
        <dbReference type="Pfam" id="PF00144"/>
    </source>
</evidence>
<dbReference type="Proteomes" id="UP001057738">
    <property type="component" value="Plasmid psa3239"/>
</dbReference>
<evidence type="ECO:0000256" key="1">
    <source>
        <dbReference type="SAM" id="MobiDB-lite"/>
    </source>
</evidence>
<evidence type="ECO:0000313" key="5">
    <source>
        <dbReference type="Proteomes" id="UP001057738"/>
    </source>
</evidence>
<dbReference type="SUPFAM" id="SSF56601">
    <property type="entry name" value="beta-lactamase/transpeptidase-like"/>
    <property type="match status" value="1"/>
</dbReference>
<feature type="compositionally biased region" description="Low complexity" evidence="1">
    <location>
        <begin position="31"/>
        <end position="59"/>
    </location>
</feature>
<keyword evidence="2" id="KW-0732">Signal</keyword>
<dbReference type="InterPro" id="IPR050491">
    <property type="entry name" value="AmpC-like"/>
</dbReference>
<dbReference type="Gene3D" id="3.40.710.10">
    <property type="entry name" value="DD-peptidase/beta-lactamase superfamily"/>
    <property type="match status" value="1"/>
</dbReference>
<keyword evidence="4" id="KW-0614">Plasmid</keyword>
<feature type="region of interest" description="Disordered" evidence="1">
    <location>
        <begin position="430"/>
        <end position="450"/>
    </location>
</feature>
<evidence type="ECO:0000256" key="2">
    <source>
        <dbReference type="SAM" id="SignalP"/>
    </source>
</evidence>
<feature type="region of interest" description="Disordered" evidence="1">
    <location>
        <begin position="31"/>
        <end position="85"/>
    </location>
</feature>
<evidence type="ECO:0000313" key="4">
    <source>
        <dbReference type="EMBL" id="UUY52698.1"/>
    </source>
</evidence>
<feature type="chain" id="PRO_5045975503" evidence="2">
    <location>
        <begin position="34"/>
        <end position="450"/>
    </location>
</feature>
<geneLocation type="plasmid" evidence="4 5">
    <name>psa3239</name>
</geneLocation>
<dbReference type="PANTHER" id="PTHR46825">
    <property type="entry name" value="D-ALANYL-D-ALANINE-CARBOXYPEPTIDASE/ENDOPEPTIDASE AMPH"/>
    <property type="match status" value="1"/>
</dbReference>
<name>A0ABY5QAQ1_9ACTN</name>
<feature type="signal peptide" evidence="2">
    <location>
        <begin position="1"/>
        <end position="33"/>
    </location>
</feature>
<proteinExistence type="predicted"/>
<feature type="compositionally biased region" description="Gly residues" evidence="1">
    <location>
        <begin position="60"/>
        <end position="71"/>
    </location>
</feature>
<accession>A0ABY5QAQ1</accession>
<gene>
    <name evidence="4" type="ORF">NRK68_36250</name>
</gene>
<organism evidence="4 5">
    <name type="scientific">Streptomyces yangpuensis</name>
    <dbReference type="NCBI Taxonomy" id="1648182"/>
    <lineage>
        <taxon>Bacteria</taxon>
        <taxon>Bacillati</taxon>
        <taxon>Actinomycetota</taxon>
        <taxon>Actinomycetes</taxon>
        <taxon>Kitasatosporales</taxon>
        <taxon>Streptomycetaceae</taxon>
        <taxon>Streptomyces</taxon>
    </lineage>
</organism>
<dbReference type="GeneID" id="95578996"/>
<sequence length="450" mass="47161">MTLRTTVTTARVALVGLAAAAMAATALTVPAQAAPDPGPDPTTGAAQDTSAGATQDTSAGGTGDTSAGGTGDRASGRAGHRATRRAMDAEVEAGIPGITAQARDARGVWKAASGVGDLTTGAPRGTDDRFRIGSITKTFVATVLLQMETEGRLRLDDTVEHHLPGLVKGNGNDGSKITVRRLLNHTSGLFDYLADEEYLTTYMLGDGYLAHRYDTLPPAQHVKVALSHPPLFSPGARFSYSNTNYVLAALIIEKAGGRTYEAEVRDRIIRPLGLKATTNPGNSIRIPRPSSRAYSKLFEQDPGRIDDVTEMNGSQGWGDGDIISTTGDLNRFYRALMRGELLPPRQLAAMKTTVEIPERPGTAYGLGITRMRTSCGTTLWGHGGGMVGSTSLAVTTEDGGHQLAYNRNGDWSTTVAPDAVMEAEYCPATPAAPAAATPDDPAADDPAVSP</sequence>
<dbReference type="RefSeq" id="WP_257858404.1">
    <property type="nucleotide sequence ID" value="NZ_CP102516.1"/>
</dbReference>